<organism evidence="1 2">
    <name type="scientific">Linderina macrospora</name>
    <dbReference type="NCBI Taxonomy" id="4868"/>
    <lineage>
        <taxon>Eukaryota</taxon>
        <taxon>Fungi</taxon>
        <taxon>Fungi incertae sedis</taxon>
        <taxon>Zoopagomycota</taxon>
        <taxon>Kickxellomycotina</taxon>
        <taxon>Kickxellomycetes</taxon>
        <taxon>Kickxellales</taxon>
        <taxon>Kickxellaceae</taxon>
        <taxon>Linderina</taxon>
    </lineage>
</organism>
<evidence type="ECO:0000313" key="1">
    <source>
        <dbReference type="EMBL" id="KAJ1949103.1"/>
    </source>
</evidence>
<keyword evidence="2" id="KW-1185">Reference proteome</keyword>
<evidence type="ECO:0000313" key="2">
    <source>
        <dbReference type="Proteomes" id="UP001150603"/>
    </source>
</evidence>
<keyword evidence="1" id="KW-0346">Stress response</keyword>
<accession>A0ACC1JEP3</accession>
<name>A0ACC1JEP3_9FUNG</name>
<reference evidence="1" key="1">
    <citation type="submission" date="2022-07" db="EMBL/GenBank/DDBJ databases">
        <title>Phylogenomic reconstructions and comparative analyses of Kickxellomycotina fungi.</title>
        <authorList>
            <person name="Reynolds N.K."/>
            <person name="Stajich J.E."/>
            <person name="Barry K."/>
            <person name="Grigoriev I.V."/>
            <person name="Crous P."/>
            <person name="Smith M.E."/>
        </authorList>
    </citation>
    <scope>NUCLEOTIDE SEQUENCE</scope>
    <source>
        <strain evidence="1">NRRL 5244</strain>
    </source>
</reference>
<sequence length="751" mass="79818">MIRDAPRRITNIHRNVTVTPFLNKLYNMVDDVTSDDLIRWSDDGNSFIVAQHEDFAKQVLPRFFKHNNFSSFVRQLNMYGFHKVPHLQQGGLMADSPDAESWEFSNENFQRGQPDLLHFIRRKKGSRDTEHAESTTADPGRPAEPEEDEEEDIAAPVSNASGSATAAKGTASVHATPGRQRASRAPPVNLAKILKEIQVIRDHQMTISTDIKHLQEDNQALWMEAAATQERYKQHQETIDKILRFLATVFKPDSRHSELQTVTRRLLPNPSNSKAAGVSHISDFTDLLDSDLQQAQREQQGPPHKRMRADSTASRTGRIYEVGSTPPSPADRVSQRKSSKEGTPKQQTPEPGSVAPTTARRVANPRAAFGPSRPPSTSSAKATASNALVPVSHASNAYQRMKANTKSIEQLQQEVDMLGHSLNSLTQQLISAADAQQAAASIPRQPVMNAANSARSTGSTSNITLPAVAANATAQAVSQASLNDTLAQSLLTPETLNSLASTLAGGSSSSLLATNPTVASVFGPQATAMTTDGYLQTAPLGQVVSSANSFSNTSSLDALDPNLLSSVAKSEYSPDQLAALQRLFAMINGSGSTVPLLTSGAGDNSVNGSGIVNVATPELNAGSTPFLDFVDPNAADHLVLDSSTYADTNNAAAAEPLPMDDEYTKLLLNALEGVTGMPGTDNISHEDVSAIESSMANFLSTIVANSEATVSSDAGAATGLTLPSKSISSTITATPISKEPAASTNAPGANM</sequence>
<comment type="caution">
    <text evidence="1">The sequence shown here is derived from an EMBL/GenBank/DDBJ whole genome shotgun (WGS) entry which is preliminary data.</text>
</comment>
<proteinExistence type="predicted"/>
<dbReference type="EMBL" id="JANBPW010000546">
    <property type="protein sequence ID" value="KAJ1949103.1"/>
    <property type="molecule type" value="Genomic_DNA"/>
</dbReference>
<protein>
    <submittedName>
        <fullName evidence="1">Heat shock transcription factor</fullName>
    </submittedName>
</protein>
<dbReference type="Proteomes" id="UP001150603">
    <property type="component" value="Unassembled WGS sequence"/>
</dbReference>
<gene>
    <name evidence="1" type="primary">CTA8_2</name>
    <name evidence="1" type="ORF">FBU59_001293</name>
</gene>